<evidence type="ECO:0000313" key="1">
    <source>
        <dbReference type="EMBL" id="SPC80068.1"/>
    </source>
</evidence>
<proteinExistence type="predicted"/>
<accession>A0A2N9EYZ8</accession>
<organism evidence="1">
    <name type="scientific">Fagus sylvatica</name>
    <name type="common">Beechnut</name>
    <dbReference type="NCBI Taxonomy" id="28930"/>
    <lineage>
        <taxon>Eukaryota</taxon>
        <taxon>Viridiplantae</taxon>
        <taxon>Streptophyta</taxon>
        <taxon>Embryophyta</taxon>
        <taxon>Tracheophyta</taxon>
        <taxon>Spermatophyta</taxon>
        <taxon>Magnoliopsida</taxon>
        <taxon>eudicotyledons</taxon>
        <taxon>Gunneridae</taxon>
        <taxon>Pentapetalae</taxon>
        <taxon>rosids</taxon>
        <taxon>fabids</taxon>
        <taxon>Fagales</taxon>
        <taxon>Fagaceae</taxon>
        <taxon>Fagus</taxon>
    </lineage>
</organism>
<gene>
    <name evidence="1" type="ORF">FSB_LOCUS7950</name>
</gene>
<protein>
    <submittedName>
        <fullName evidence="1">Uncharacterized protein</fullName>
    </submittedName>
</protein>
<name>A0A2N9EYZ8_FAGSY</name>
<sequence>MDFMMGKLFFKDDADLESIARDPHEVASCANVEHGGDTNVGLEAGRYSGTSRPDLYLKPLESQSVFGPIGPVRHCGVFSDAQCVHLLIFPSASGEPRSPPVLLFGLDFPDSSEDVEAVVGALERLVRAPPPDNSSSATSSLCTKTIIKSISDLSLHGSLPMV</sequence>
<dbReference type="EMBL" id="OIVN01000430">
    <property type="protein sequence ID" value="SPC80068.1"/>
    <property type="molecule type" value="Genomic_DNA"/>
</dbReference>
<reference evidence="1" key="1">
    <citation type="submission" date="2018-02" db="EMBL/GenBank/DDBJ databases">
        <authorList>
            <person name="Cohen D.B."/>
            <person name="Kent A.D."/>
        </authorList>
    </citation>
    <scope>NUCLEOTIDE SEQUENCE</scope>
</reference>
<dbReference type="AlphaFoldDB" id="A0A2N9EYZ8"/>